<reference evidence="1" key="1">
    <citation type="submission" date="2013-12" db="EMBL/GenBank/DDBJ databases">
        <title>A Varibaculum cambriense genome reconstructed from a premature infant gut community with otherwise low bacterial novelty that shifts toward anaerobic metabolism during the third week of life.</title>
        <authorList>
            <person name="Brown C.T."/>
            <person name="Sharon I."/>
            <person name="Thomas B.C."/>
            <person name="Castelle C.J."/>
            <person name="Morowitz M.J."/>
            <person name="Banfield J.F."/>
        </authorList>
    </citation>
    <scope>NUCLEOTIDE SEQUENCE</scope>
</reference>
<organism evidence="1">
    <name type="scientific">human gut metagenome</name>
    <dbReference type="NCBI Taxonomy" id="408170"/>
    <lineage>
        <taxon>unclassified sequences</taxon>
        <taxon>metagenomes</taxon>
        <taxon>organismal metagenomes</taxon>
    </lineage>
</organism>
<gene>
    <name evidence="1" type="ORF">Q604_UNBC10472G0002</name>
</gene>
<dbReference type="EMBL" id="AZMM01010472">
    <property type="protein sequence ID" value="ETJ35126.1"/>
    <property type="molecule type" value="Genomic_DNA"/>
</dbReference>
<evidence type="ECO:0000313" key="1">
    <source>
        <dbReference type="EMBL" id="ETJ35126.1"/>
    </source>
</evidence>
<proteinExistence type="predicted"/>
<accession>W1XY70</accession>
<name>W1XY70_9ZZZZ</name>
<feature type="non-terminal residue" evidence="1">
    <location>
        <position position="1"/>
    </location>
</feature>
<sequence>NAFTVAEVFNNKEEELEEFIGENGHFSTMFDFSAEVLNHGDQFIISNNSFLTFSLFQLRSGCSFANK</sequence>
<protein>
    <submittedName>
        <fullName evidence="1">Oligo-1,6-glucosidase</fullName>
    </submittedName>
</protein>
<comment type="caution">
    <text evidence="1">The sequence shown here is derived from an EMBL/GenBank/DDBJ whole genome shotgun (WGS) entry which is preliminary data.</text>
</comment>
<dbReference type="AlphaFoldDB" id="W1XY70"/>